<name>A0ABD3FF30_9STRA</name>
<feature type="compositionally biased region" description="Basic and acidic residues" evidence="5">
    <location>
        <begin position="64"/>
        <end position="97"/>
    </location>
</feature>
<comment type="similarity">
    <text evidence="4">Belongs to the CTDSPL2 family.</text>
</comment>
<feature type="domain" description="FCP1 homology" evidence="6">
    <location>
        <begin position="243"/>
        <end position="402"/>
    </location>
</feature>
<protein>
    <recommendedName>
        <fullName evidence="6">FCP1 homology domain-containing protein</fullName>
    </recommendedName>
</protein>
<evidence type="ECO:0000256" key="1">
    <source>
        <dbReference type="ARBA" id="ARBA00022801"/>
    </source>
</evidence>
<dbReference type="SUPFAM" id="SSF56784">
    <property type="entry name" value="HAD-like"/>
    <property type="match status" value="1"/>
</dbReference>
<evidence type="ECO:0000256" key="3">
    <source>
        <dbReference type="ARBA" id="ARBA00037324"/>
    </source>
</evidence>
<dbReference type="InterPro" id="IPR050365">
    <property type="entry name" value="TIM50"/>
</dbReference>
<dbReference type="NCBIfam" id="TIGR02251">
    <property type="entry name" value="HIF-SF_euk"/>
    <property type="match status" value="1"/>
</dbReference>
<dbReference type="CDD" id="cd07521">
    <property type="entry name" value="HAD_FCP1-like"/>
    <property type="match status" value="1"/>
</dbReference>
<dbReference type="PROSITE" id="PS50969">
    <property type="entry name" value="FCP1"/>
    <property type="match status" value="1"/>
</dbReference>
<keyword evidence="8" id="KW-1185">Reference proteome</keyword>
<comment type="function">
    <text evidence="3">Probable phosphatase.</text>
</comment>
<sequence>MADASPVHDASRKRKRQRRKNRKNKQPTQGHYADPLSPIASTPMKRQHTKAAENSKSTKAKHAPTSEERNAATPKEEEKFFSPRKLLKEYDQDETKPRTKKARIKLNYDSSSSINDEQEEEEETSANADASAGEDANDELFSPTLKPPRVSRSTSASPPNGRGRLESEFAHTSARPDENMEEEVAEEEAAHEVDSSGYAEEQEDEDATPPEQEFNPFYFMKTLPKYEEVVEGKRPISLPEKSRNSPKICLVLDLDETLVHCSVDEVENPHMQFPVTFNGVEYTVNVKKRPHMEYFLKRVSKLFEVVVFTASHKVYAEKLMNMMDPHRNLIKYRLYREDCLDVFGNYLKDLNVLGRDLSKVILVDNSPHAFGYQVNNGIPIETWYDDPADAELLNLLPFLESLVDADDVRPIVEQQFQVQKLIDATPDEIV</sequence>
<dbReference type="AlphaFoldDB" id="A0ABD3FF30"/>
<dbReference type="PANTHER" id="PTHR12210">
    <property type="entry name" value="DULLARD PROTEIN PHOSPHATASE"/>
    <property type="match status" value="1"/>
</dbReference>
<evidence type="ECO:0000256" key="5">
    <source>
        <dbReference type="SAM" id="MobiDB-lite"/>
    </source>
</evidence>
<evidence type="ECO:0000313" key="7">
    <source>
        <dbReference type="EMBL" id="KAL3664119.1"/>
    </source>
</evidence>
<accession>A0ABD3FF30</accession>
<dbReference type="InterPro" id="IPR004274">
    <property type="entry name" value="FCP1_dom"/>
</dbReference>
<evidence type="ECO:0000259" key="6">
    <source>
        <dbReference type="PROSITE" id="PS50969"/>
    </source>
</evidence>
<evidence type="ECO:0000256" key="4">
    <source>
        <dbReference type="ARBA" id="ARBA00038355"/>
    </source>
</evidence>
<feature type="region of interest" description="Disordered" evidence="5">
    <location>
        <begin position="1"/>
        <end position="213"/>
    </location>
</feature>
<proteinExistence type="inferred from homology"/>
<evidence type="ECO:0000256" key="2">
    <source>
        <dbReference type="ARBA" id="ARBA00022912"/>
    </source>
</evidence>
<dbReference type="FunFam" id="3.40.50.1000:FF:000015">
    <property type="entry name" value="CTD small phosphatase-like protein 2"/>
    <property type="match status" value="1"/>
</dbReference>
<dbReference type="Gene3D" id="3.40.50.1000">
    <property type="entry name" value="HAD superfamily/HAD-like"/>
    <property type="match status" value="1"/>
</dbReference>
<dbReference type="Proteomes" id="UP001632037">
    <property type="component" value="Unassembled WGS sequence"/>
</dbReference>
<keyword evidence="2" id="KW-0904">Protein phosphatase</keyword>
<dbReference type="InterPro" id="IPR023214">
    <property type="entry name" value="HAD_sf"/>
</dbReference>
<dbReference type="GO" id="GO:0004721">
    <property type="term" value="F:phosphoprotein phosphatase activity"/>
    <property type="evidence" value="ECO:0007669"/>
    <property type="project" value="UniProtKB-KW"/>
</dbReference>
<gene>
    <name evidence="7" type="ORF">V7S43_011003</name>
</gene>
<dbReference type="EMBL" id="JBIMZQ010000025">
    <property type="protein sequence ID" value="KAL3664119.1"/>
    <property type="molecule type" value="Genomic_DNA"/>
</dbReference>
<dbReference type="InterPro" id="IPR036412">
    <property type="entry name" value="HAD-like_sf"/>
</dbReference>
<evidence type="ECO:0000313" key="8">
    <source>
        <dbReference type="Proteomes" id="UP001632037"/>
    </source>
</evidence>
<dbReference type="GO" id="GO:0005634">
    <property type="term" value="C:nucleus"/>
    <property type="evidence" value="ECO:0007669"/>
    <property type="project" value="UniProtKB-ARBA"/>
</dbReference>
<reference evidence="7 8" key="1">
    <citation type="submission" date="2024-09" db="EMBL/GenBank/DDBJ databases">
        <title>Genome sequencing and assembly of Phytophthora oleae, isolate VK10A, causative agent of rot of olive drupes.</title>
        <authorList>
            <person name="Conti Taguali S."/>
            <person name="Riolo M."/>
            <person name="La Spada F."/>
            <person name="Cacciola S.O."/>
            <person name="Dionisio G."/>
        </authorList>
    </citation>
    <scope>NUCLEOTIDE SEQUENCE [LARGE SCALE GENOMIC DNA]</scope>
    <source>
        <strain evidence="7 8">VK10A</strain>
    </source>
</reference>
<feature type="compositionally biased region" description="Basic and acidic residues" evidence="5">
    <location>
        <begin position="163"/>
        <end position="178"/>
    </location>
</feature>
<comment type="caution">
    <text evidence="7">The sequence shown here is derived from an EMBL/GenBank/DDBJ whole genome shotgun (WGS) entry which is preliminary data.</text>
</comment>
<organism evidence="7 8">
    <name type="scientific">Phytophthora oleae</name>
    <dbReference type="NCBI Taxonomy" id="2107226"/>
    <lineage>
        <taxon>Eukaryota</taxon>
        <taxon>Sar</taxon>
        <taxon>Stramenopiles</taxon>
        <taxon>Oomycota</taxon>
        <taxon>Peronosporomycetes</taxon>
        <taxon>Peronosporales</taxon>
        <taxon>Peronosporaceae</taxon>
        <taxon>Phytophthora</taxon>
    </lineage>
</organism>
<dbReference type="Pfam" id="PF03031">
    <property type="entry name" value="NIF"/>
    <property type="match status" value="1"/>
</dbReference>
<dbReference type="SMART" id="SM00577">
    <property type="entry name" value="CPDc"/>
    <property type="match status" value="1"/>
</dbReference>
<feature type="compositionally biased region" description="Basic residues" evidence="5">
    <location>
        <begin position="11"/>
        <end position="25"/>
    </location>
</feature>
<dbReference type="InterPro" id="IPR011948">
    <property type="entry name" value="Dullard_phosphatase"/>
</dbReference>
<keyword evidence="1" id="KW-0378">Hydrolase</keyword>